<comment type="caution">
    <text evidence="3">The sequence shown here is derived from an EMBL/GenBank/DDBJ whole genome shotgun (WGS) entry which is preliminary data.</text>
</comment>
<organism evidence="3 4">
    <name type="scientific">Variovorax humicola</name>
    <dbReference type="NCBI Taxonomy" id="1769758"/>
    <lineage>
        <taxon>Bacteria</taxon>
        <taxon>Pseudomonadati</taxon>
        <taxon>Pseudomonadota</taxon>
        <taxon>Betaproteobacteria</taxon>
        <taxon>Burkholderiales</taxon>
        <taxon>Comamonadaceae</taxon>
        <taxon>Variovorax</taxon>
    </lineage>
</organism>
<dbReference type="Pfam" id="PF00582">
    <property type="entry name" value="Usp"/>
    <property type="match status" value="1"/>
</dbReference>
<keyword evidence="4" id="KW-1185">Reference proteome</keyword>
<gene>
    <name evidence="3" type="ORF">WKW80_34130</name>
</gene>
<dbReference type="PANTHER" id="PTHR46268:SF15">
    <property type="entry name" value="UNIVERSAL STRESS PROTEIN HP_0031"/>
    <property type="match status" value="1"/>
</dbReference>
<feature type="domain" description="UspA" evidence="2">
    <location>
        <begin position="1"/>
        <end position="146"/>
    </location>
</feature>
<dbReference type="SUPFAM" id="SSF52402">
    <property type="entry name" value="Adenine nucleotide alpha hydrolases-like"/>
    <property type="match status" value="1"/>
</dbReference>
<protein>
    <submittedName>
        <fullName evidence="3">Universal stress protein</fullName>
    </submittedName>
</protein>
<evidence type="ECO:0000313" key="3">
    <source>
        <dbReference type="EMBL" id="MEJ8826981.1"/>
    </source>
</evidence>
<name>A0ABU8WAB8_9BURK</name>
<dbReference type="CDD" id="cd00293">
    <property type="entry name" value="USP-like"/>
    <property type="match status" value="1"/>
</dbReference>
<sequence length="169" mass="18042">MYQRILVAVDGSDTSNKGLDEAAELARLAKATLCLVHVIEITDHVTGFEPCEVFFNDALPAMERAGKRILQRAGDRAATHGVEVQTRLLKNLAARTSEVIIAEAIAWHADLIVIGTHGRHGVDRLLYGSEAEDVLRRAPVPVLLVRAASPGAQAVPARPALEPAEAGAT</sequence>
<dbReference type="Proteomes" id="UP001363010">
    <property type="component" value="Unassembled WGS sequence"/>
</dbReference>
<evidence type="ECO:0000256" key="1">
    <source>
        <dbReference type="ARBA" id="ARBA00008791"/>
    </source>
</evidence>
<accession>A0ABU8WAB8</accession>
<dbReference type="EMBL" id="JBBKZV010000047">
    <property type="protein sequence ID" value="MEJ8826981.1"/>
    <property type="molecule type" value="Genomic_DNA"/>
</dbReference>
<reference evidence="3 4" key="1">
    <citation type="submission" date="2024-03" db="EMBL/GenBank/DDBJ databases">
        <title>Novel species of the genus Variovorax.</title>
        <authorList>
            <person name="Liu Q."/>
            <person name="Xin Y.-H."/>
        </authorList>
    </citation>
    <scope>NUCLEOTIDE SEQUENCE [LARGE SCALE GENOMIC DNA]</scope>
    <source>
        <strain evidence="3 4">KACC 18501</strain>
    </source>
</reference>
<evidence type="ECO:0000313" key="4">
    <source>
        <dbReference type="Proteomes" id="UP001363010"/>
    </source>
</evidence>
<dbReference type="RefSeq" id="WP_340368012.1">
    <property type="nucleotide sequence ID" value="NZ_JBBKZV010000047.1"/>
</dbReference>
<dbReference type="PRINTS" id="PR01438">
    <property type="entry name" value="UNVRSLSTRESS"/>
</dbReference>
<proteinExistence type="inferred from homology"/>
<dbReference type="InterPro" id="IPR014729">
    <property type="entry name" value="Rossmann-like_a/b/a_fold"/>
</dbReference>
<dbReference type="PANTHER" id="PTHR46268">
    <property type="entry name" value="STRESS RESPONSE PROTEIN NHAX"/>
    <property type="match status" value="1"/>
</dbReference>
<dbReference type="InterPro" id="IPR006015">
    <property type="entry name" value="Universal_stress_UspA"/>
</dbReference>
<dbReference type="PIRSF" id="PIRSF006276">
    <property type="entry name" value="UspA"/>
    <property type="match status" value="1"/>
</dbReference>
<evidence type="ECO:0000259" key="2">
    <source>
        <dbReference type="Pfam" id="PF00582"/>
    </source>
</evidence>
<dbReference type="InterPro" id="IPR006016">
    <property type="entry name" value="UspA"/>
</dbReference>
<dbReference type="Gene3D" id="3.40.50.620">
    <property type="entry name" value="HUPs"/>
    <property type="match status" value="1"/>
</dbReference>
<comment type="similarity">
    <text evidence="1">Belongs to the universal stress protein A family.</text>
</comment>